<dbReference type="OrthoDB" id="5954308at2759"/>
<reference evidence="2 3" key="1">
    <citation type="journal article" date="2010" name="Nat. Biotechnol.">
        <title>Genome sequence of the model mushroom Schizophyllum commune.</title>
        <authorList>
            <person name="Ohm R.A."/>
            <person name="de Jong J.F."/>
            <person name="Lugones L.G."/>
            <person name="Aerts A."/>
            <person name="Kothe E."/>
            <person name="Stajich J.E."/>
            <person name="de Vries R.P."/>
            <person name="Record E."/>
            <person name="Levasseur A."/>
            <person name="Baker S.E."/>
            <person name="Bartholomew K.A."/>
            <person name="Coutinho P.M."/>
            <person name="Erdmann S."/>
            <person name="Fowler T.J."/>
            <person name="Gathman A.C."/>
            <person name="Lombard V."/>
            <person name="Henrissat B."/>
            <person name="Knabe N."/>
            <person name="Kuees U."/>
            <person name="Lilly W.W."/>
            <person name="Lindquist E."/>
            <person name="Lucas S."/>
            <person name="Magnuson J.K."/>
            <person name="Piumi F."/>
            <person name="Raudaskoski M."/>
            <person name="Salamov A."/>
            <person name="Schmutz J."/>
            <person name="Schwarze F.W.M.R."/>
            <person name="vanKuyk P.A."/>
            <person name="Horton J.S."/>
            <person name="Grigoriev I.V."/>
            <person name="Woesten H.A.B."/>
        </authorList>
    </citation>
    <scope>NUCLEOTIDE SEQUENCE [LARGE SCALE GENOMIC DNA]</scope>
    <source>
        <strain evidence="3">H4-8 / FGSC 9210</strain>
    </source>
</reference>
<accession>D8QLY4</accession>
<dbReference type="InParanoid" id="D8QLY4"/>
<dbReference type="GeneID" id="9588444"/>
<organism evidence="3">
    <name type="scientific">Schizophyllum commune (strain H4-8 / FGSC 9210)</name>
    <name type="common">Split gill fungus</name>
    <dbReference type="NCBI Taxonomy" id="578458"/>
    <lineage>
        <taxon>Eukaryota</taxon>
        <taxon>Fungi</taxon>
        <taxon>Dikarya</taxon>
        <taxon>Basidiomycota</taxon>
        <taxon>Agaricomycotina</taxon>
        <taxon>Agaricomycetes</taxon>
        <taxon>Agaricomycetidae</taxon>
        <taxon>Agaricales</taxon>
        <taxon>Schizophyllaceae</taxon>
        <taxon>Schizophyllum</taxon>
    </lineage>
</organism>
<protein>
    <recommendedName>
        <fullName evidence="4">DUF1772 domain-containing protein</fullName>
    </recommendedName>
</protein>
<gene>
    <name evidence="2" type="ORF">SCHCODRAFT_238832</name>
</gene>
<keyword evidence="3" id="KW-1185">Reference proteome</keyword>
<dbReference type="RefSeq" id="XP_003026013.1">
    <property type="nucleotide sequence ID" value="XM_003025967.1"/>
</dbReference>
<keyword evidence="1" id="KW-0812">Transmembrane</keyword>
<dbReference type="InterPro" id="IPR013901">
    <property type="entry name" value="Anthrone_oxy"/>
</dbReference>
<sequence>MSLVSRVGLPTATALAVGLSSSGYFIFSNLGMATYGILPAIETVKVEPGKALSLWAFLYETAAPRFITSALGSVVGFWTAAYLYTGPSTNIRPYLYGAGALCAANIPYTLATMMANIKVLRGMRDRYVSTGAISAEDADDSWKRIQRWKKQHLVRVGLGLASYVVGIAAVFQLA</sequence>
<feature type="transmembrane region" description="Helical" evidence="1">
    <location>
        <begin position="153"/>
        <end position="173"/>
    </location>
</feature>
<dbReference type="EMBL" id="GL377319">
    <property type="protein sequence ID" value="EFI91110.1"/>
    <property type="molecule type" value="Genomic_DNA"/>
</dbReference>
<dbReference type="AlphaFoldDB" id="D8QLY4"/>
<proteinExistence type="predicted"/>
<dbReference type="HOGENOM" id="CLU_1540982_0_0_1"/>
<evidence type="ECO:0000313" key="2">
    <source>
        <dbReference type="EMBL" id="EFI91110.1"/>
    </source>
</evidence>
<dbReference type="OMA" id="VEIWAWA"/>
<name>D8QLY4_SCHCM</name>
<dbReference type="Proteomes" id="UP000007431">
    <property type="component" value="Unassembled WGS sequence"/>
</dbReference>
<feature type="transmembrane region" description="Helical" evidence="1">
    <location>
        <begin position="96"/>
        <end position="117"/>
    </location>
</feature>
<feature type="transmembrane region" description="Helical" evidence="1">
    <location>
        <begin position="12"/>
        <end position="41"/>
    </location>
</feature>
<dbReference type="Pfam" id="PF08592">
    <property type="entry name" value="Anthrone_oxy"/>
    <property type="match status" value="1"/>
</dbReference>
<dbReference type="VEuPathDB" id="FungiDB:SCHCODRAFT_02642172"/>
<evidence type="ECO:0000313" key="3">
    <source>
        <dbReference type="Proteomes" id="UP000007431"/>
    </source>
</evidence>
<feature type="transmembrane region" description="Helical" evidence="1">
    <location>
        <begin position="62"/>
        <end position="84"/>
    </location>
</feature>
<dbReference type="eggNOG" id="ENOG502R19N">
    <property type="taxonomic scope" value="Eukaryota"/>
</dbReference>
<evidence type="ECO:0008006" key="4">
    <source>
        <dbReference type="Google" id="ProtNLM"/>
    </source>
</evidence>
<evidence type="ECO:0000256" key="1">
    <source>
        <dbReference type="SAM" id="Phobius"/>
    </source>
</evidence>
<keyword evidence="1" id="KW-1133">Transmembrane helix</keyword>
<keyword evidence="1" id="KW-0472">Membrane</keyword>
<dbReference type="KEGG" id="scm:SCHCO_02642172"/>